<evidence type="ECO:0000256" key="1">
    <source>
        <dbReference type="SAM" id="MobiDB-lite"/>
    </source>
</evidence>
<reference evidence="3" key="1">
    <citation type="journal article" date="2020" name="mSystems">
        <title>Genome- and Community-Level Interaction Insights into Carbon Utilization and Element Cycling Functions of Hydrothermarchaeota in Hydrothermal Sediment.</title>
        <authorList>
            <person name="Zhou Z."/>
            <person name="Liu Y."/>
            <person name="Xu W."/>
            <person name="Pan J."/>
            <person name="Luo Z.H."/>
            <person name="Li M."/>
        </authorList>
    </citation>
    <scope>NUCLEOTIDE SEQUENCE [LARGE SCALE GENOMIC DNA]</scope>
    <source>
        <strain evidence="3">SpSt-381</strain>
    </source>
</reference>
<proteinExistence type="predicted"/>
<dbReference type="SUPFAM" id="SSF49464">
    <property type="entry name" value="Carboxypeptidase regulatory domain-like"/>
    <property type="match status" value="1"/>
</dbReference>
<dbReference type="EMBL" id="DSQF01000022">
    <property type="protein sequence ID" value="HGZ43814.1"/>
    <property type="molecule type" value="Genomic_DNA"/>
</dbReference>
<feature type="signal peptide" evidence="2">
    <location>
        <begin position="1"/>
        <end position="37"/>
    </location>
</feature>
<name>A0A832I282_UNCEI</name>
<protein>
    <submittedName>
        <fullName evidence="3">Methylamine utilization protein</fullName>
    </submittedName>
</protein>
<evidence type="ECO:0000256" key="2">
    <source>
        <dbReference type="SAM" id="SignalP"/>
    </source>
</evidence>
<dbReference type="InterPro" id="IPR008969">
    <property type="entry name" value="CarboxyPept-like_regulatory"/>
</dbReference>
<dbReference type="Gene3D" id="2.60.40.420">
    <property type="entry name" value="Cupredoxins - blue copper proteins"/>
    <property type="match status" value="1"/>
</dbReference>
<organism evidence="3">
    <name type="scientific">Eiseniibacteriota bacterium</name>
    <dbReference type="NCBI Taxonomy" id="2212470"/>
    <lineage>
        <taxon>Bacteria</taxon>
        <taxon>Candidatus Eiseniibacteriota</taxon>
    </lineage>
</organism>
<gene>
    <name evidence="3" type="ORF">ENR23_10390</name>
</gene>
<keyword evidence="2" id="KW-0732">Signal</keyword>
<comment type="caution">
    <text evidence="3">The sequence shown here is derived from an EMBL/GenBank/DDBJ whole genome shotgun (WGS) entry which is preliminary data.</text>
</comment>
<dbReference type="SUPFAM" id="SSF49503">
    <property type="entry name" value="Cupredoxins"/>
    <property type="match status" value="1"/>
</dbReference>
<feature type="region of interest" description="Disordered" evidence="1">
    <location>
        <begin position="228"/>
        <end position="247"/>
    </location>
</feature>
<accession>A0A832I282</accession>
<sequence length="247" mass="26312">MLAPLCALAASVTRPPRVSLRAAAALALAALCGAPFAALAPRPAAAASLAGSLALVEKGGPVREAADAVVWYVPDGGAPRPAPVRAEVQTRERRFIPRVTVVPVGSEVWFPNGDPILHNVFSVSPGNRFDLGLYRKGPGRAARFATPGLVRVYCNVHQAMVAYVVVLDTPHVARPTADGAFVLDGLPEGRGTLHVWHERTGAWSRAVSVPADGPLAITLEAAPRRPELHLDKHGRPYREDARDDDYR</sequence>
<evidence type="ECO:0000313" key="3">
    <source>
        <dbReference type="EMBL" id="HGZ43814.1"/>
    </source>
</evidence>
<feature type="chain" id="PRO_5032835902" evidence="2">
    <location>
        <begin position="38"/>
        <end position="247"/>
    </location>
</feature>
<dbReference type="AlphaFoldDB" id="A0A832I282"/>
<dbReference type="InterPro" id="IPR008972">
    <property type="entry name" value="Cupredoxin"/>
</dbReference>